<dbReference type="Gene3D" id="3.30.565.10">
    <property type="entry name" value="Histidine kinase-like ATPase, C-terminal domain"/>
    <property type="match status" value="1"/>
</dbReference>
<dbReference type="InterPro" id="IPR003661">
    <property type="entry name" value="HisK_dim/P_dom"/>
</dbReference>
<dbReference type="EC" id="2.7.13.3" evidence="3"/>
<evidence type="ECO:0000313" key="10">
    <source>
        <dbReference type="Proteomes" id="UP001597326"/>
    </source>
</evidence>
<evidence type="ECO:0000256" key="7">
    <source>
        <dbReference type="ARBA" id="ARBA00023012"/>
    </source>
</evidence>
<evidence type="ECO:0000259" key="8">
    <source>
        <dbReference type="PROSITE" id="PS50109"/>
    </source>
</evidence>
<dbReference type="InterPro" id="IPR036890">
    <property type="entry name" value="HATPase_C_sf"/>
</dbReference>
<reference evidence="10" key="1">
    <citation type="journal article" date="2019" name="Int. J. Syst. Evol. Microbiol.">
        <title>The Global Catalogue of Microorganisms (GCM) 10K type strain sequencing project: providing services to taxonomists for standard genome sequencing and annotation.</title>
        <authorList>
            <consortium name="The Broad Institute Genomics Platform"/>
            <consortium name="The Broad Institute Genome Sequencing Center for Infectious Disease"/>
            <person name="Wu L."/>
            <person name="Ma J."/>
        </authorList>
    </citation>
    <scope>NUCLEOTIDE SEQUENCE [LARGE SCALE GENOMIC DNA]</scope>
    <source>
        <strain evidence="10">CAIM 431</strain>
    </source>
</reference>
<dbReference type="SMART" id="SM00387">
    <property type="entry name" value="HATPase_c"/>
    <property type="match status" value="1"/>
</dbReference>
<dbReference type="RefSeq" id="WP_343872871.1">
    <property type="nucleotide sequence ID" value="NZ_BAAAIX010000013.1"/>
</dbReference>
<evidence type="ECO:0000256" key="5">
    <source>
        <dbReference type="ARBA" id="ARBA00022679"/>
    </source>
</evidence>
<dbReference type="Proteomes" id="UP001597326">
    <property type="component" value="Unassembled WGS sequence"/>
</dbReference>
<dbReference type="InterPro" id="IPR004358">
    <property type="entry name" value="Sig_transdc_His_kin-like_C"/>
</dbReference>
<proteinExistence type="predicted"/>
<dbReference type="PROSITE" id="PS50109">
    <property type="entry name" value="HIS_KIN"/>
    <property type="match status" value="1"/>
</dbReference>
<name>A0ABW4RUI4_9ACTN</name>
<gene>
    <name evidence="9" type="ORF">ACFSCS_07025</name>
</gene>
<evidence type="ECO:0000256" key="3">
    <source>
        <dbReference type="ARBA" id="ARBA00012438"/>
    </source>
</evidence>
<evidence type="ECO:0000313" key="9">
    <source>
        <dbReference type="EMBL" id="MFD1889941.1"/>
    </source>
</evidence>
<dbReference type="Gene3D" id="1.10.287.130">
    <property type="match status" value="1"/>
</dbReference>
<keyword evidence="6 9" id="KW-0418">Kinase</keyword>
<keyword evidence="4" id="KW-0597">Phosphoprotein</keyword>
<dbReference type="InterPro" id="IPR003594">
    <property type="entry name" value="HATPase_dom"/>
</dbReference>
<dbReference type="SUPFAM" id="SSF47384">
    <property type="entry name" value="Homodimeric domain of signal transducing histidine kinase"/>
    <property type="match status" value="1"/>
</dbReference>
<dbReference type="SUPFAM" id="SSF55874">
    <property type="entry name" value="ATPase domain of HSP90 chaperone/DNA topoisomerase II/histidine kinase"/>
    <property type="match status" value="1"/>
</dbReference>
<dbReference type="PRINTS" id="PR00344">
    <property type="entry name" value="BCTRLSENSOR"/>
</dbReference>
<dbReference type="SMART" id="SM00388">
    <property type="entry name" value="HisKA"/>
    <property type="match status" value="1"/>
</dbReference>
<protein>
    <recommendedName>
        <fullName evidence="3">histidine kinase</fullName>
        <ecNumber evidence="3">2.7.13.3</ecNumber>
    </recommendedName>
</protein>
<evidence type="ECO:0000256" key="2">
    <source>
        <dbReference type="ARBA" id="ARBA00004236"/>
    </source>
</evidence>
<comment type="caution">
    <text evidence="9">The sequence shown here is derived from an EMBL/GenBank/DDBJ whole genome shotgun (WGS) entry which is preliminary data.</text>
</comment>
<dbReference type="GO" id="GO:0016301">
    <property type="term" value="F:kinase activity"/>
    <property type="evidence" value="ECO:0007669"/>
    <property type="project" value="UniProtKB-KW"/>
</dbReference>
<evidence type="ECO:0000256" key="6">
    <source>
        <dbReference type="ARBA" id="ARBA00022777"/>
    </source>
</evidence>
<evidence type="ECO:0000256" key="4">
    <source>
        <dbReference type="ARBA" id="ARBA00022553"/>
    </source>
</evidence>
<comment type="subcellular location">
    <subcellularLocation>
        <location evidence="2">Cell membrane</location>
    </subcellularLocation>
</comment>
<dbReference type="Pfam" id="PF00512">
    <property type="entry name" value="HisKA"/>
    <property type="match status" value="1"/>
</dbReference>
<accession>A0ABW4RUI4</accession>
<feature type="domain" description="Histidine kinase" evidence="8">
    <location>
        <begin position="50"/>
        <end position="262"/>
    </location>
</feature>
<keyword evidence="5" id="KW-0808">Transferase</keyword>
<dbReference type="CDD" id="cd00082">
    <property type="entry name" value="HisKA"/>
    <property type="match status" value="1"/>
</dbReference>
<dbReference type="PANTHER" id="PTHR43711">
    <property type="entry name" value="TWO-COMPONENT HISTIDINE KINASE"/>
    <property type="match status" value="1"/>
</dbReference>
<dbReference type="InterPro" id="IPR005467">
    <property type="entry name" value="His_kinase_dom"/>
</dbReference>
<keyword evidence="7" id="KW-0902">Two-component regulatory system</keyword>
<organism evidence="9 10">
    <name type="scientific">Luteococcus peritonei</name>
    <dbReference type="NCBI Taxonomy" id="88874"/>
    <lineage>
        <taxon>Bacteria</taxon>
        <taxon>Bacillati</taxon>
        <taxon>Actinomycetota</taxon>
        <taxon>Actinomycetes</taxon>
        <taxon>Propionibacteriales</taxon>
        <taxon>Propionibacteriaceae</taxon>
        <taxon>Luteococcus</taxon>
    </lineage>
</organism>
<keyword evidence="10" id="KW-1185">Reference proteome</keyword>
<dbReference type="EMBL" id="JBHUFZ010000016">
    <property type="protein sequence ID" value="MFD1889941.1"/>
    <property type="molecule type" value="Genomic_DNA"/>
</dbReference>
<dbReference type="Pfam" id="PF02518">
    <property type="entry name" value="HATPase_c"/>
    <property type="match status" value="1"/>
</dbReference>
<sequence length="270" mass="29835">MVWVLGWTALLLAGVLAGLWWRERRARQAAERQLEELELLVRQRLERPDVFGHEVRTPLALISGAAELLAEESPGPLNALQREFVQTIATNARQVVGMAEDLLVEARLASQLFEPHRVPVDLRVLVREAVREVRRINTTRIDLVSQGTPLVVDVDPDLMRQALWNLVNNAVRHAGPEVCVTVELTRGEGEAVVQVCDDGEGMSATEREQLFEAYVVGSSRRPGTGLGMMITQQIVGLHQGRILVDSAPGQGTAIFLALPLHEVEEDSDGR</sequence>
<dbReference type="InterPro" id="IPR036097">
    <property type="entry name" value="HisK_dim/P_sf"/>
</dbReference>
<comment type="catalytic activity">
    <reaction evidence="1">
        <text>ATP + protein L-histidine = ADP + protein N-phospho-L-histidine.</text>
        <dbReference type="EC" id="2.7.13.3"/>
    </reaction>
</comment>
<dbReference type="PANTHER" id="PTHR43711:SF1">
    <property type="entry name" value="HISTIDINE KINASE 1"/>
    <property type="match status" value="1"/>
</dbReference>
<dbReference type="InterPro" id="IPR050736">
    <property type="entry name" value="Sensor_HK_Regulatory"/>
</dbReference>
<evidence type="ECO:0000256" key="1">
    <source>
        <dbReference type="ARBA" id="ARBA00000085"/>
    </source>
</evidence>